<dbReference type="PROSITE" id="PS01187">
    <property type="entry name" value="EGF_CA"/>
    <property type="match status" value="1"/>
</dbReference>
<gene>
    <name evidence="10" type="primary">Hmcn2-L4</name>
    <name evidence="10" type="ORF">Hamer_G014492</name>
</gene>
<evidence type="ECO:0000313" key="10">
    <source>
        <dbReference type="EMBL" id="KAG7164021.1"/>
    </source>
</evidence>
<evidence type="ECO:0000259" key="9">
    <source>
        <dbReference type="PROSITE" id="PS50026"/>
    </source>
</evidence>
<keyword evidence="2" id="KW-0964">Secreted</keyword>
<dbReference type="Gene3D" id="2.10.25.10">
    <property type="entry name" value="Laminin"/>
    <property type="match status" value="3"/>
</dbReference>
<keyword evidence="11" id="KW-1185">Reference proteome</keyword>
<dbReference type="GO" id="GO:0005576">
    <property type="term" value="C:extracellular region"/>
    <property type="evidence" value="ECO:0007669"/>
    <property type="project" value="UniProtKB-SubCell"/>
</dbReference>
<sequence length="125" mass="13746">MCFLNYCRNSQAELNLIVSTNISPGSPRDSCPSGFTLDKSGPYCRDNDECVTSTSRCSHGCTNTVGSYFCTCTPGYTLGPDGYMCQNINECQQQPDVCDQTCLNLIGGYRCDCRRGFRLVGQSRC</sequence>
<feature type="domain" description="EGF-like" evidence="9">
    <location>
        <begin position="46"/>
        <end position="86"/>
    </location>
</feature>
<dbReference type="EMBL" id="JAHLQT010026055">
    <property type="protein sequence ID" value="KAG7164021.1"/>
    <property type="molecule type" value="Genomic_DNA"/>
</dbReference>
<dbReference type="InterPro" id="IPR001881">
    <property type="entry name" value="EGF-like_Ca-bd_dom"/>
</dbReference>
<evidence type="ECO:0000256" key="8">
    <source>
        <dbReference type="PROSITE-ProRule" id="PRU00076"/>
    </source>
</evidence>
<name>A0A8J5JX99_HOMAM</name>
<accession>A0A8J5JX99</accession>
<evidence type="ECO:0000313" key="11">
    <source>
        <dbReference type="Proteomes" id="UP000747542"/>
    </source>
</evidence>
<keyword evidence="5" id="KW-0677">Repeat</keyword>
<evidence type="ECO:0000256" key="1">
    <source>
        <dbReference type="ARBA" id="ARBA00004613"/>
    </source>
</evidence>
<keyword evidence="6" id="KW-1015">Disulfide bond</keyword>
<organism evidence="10 11">
    <name type="scientific">Homarus americanus</name>
    <name type="common">American lobster</name>
    <dbReference type="NCBI Taxonomy" id="6706"/>
    <lineage>
        <taxon>Eukaryota</taxon>
        <taxon>Metazoa</taxon>
        <taxon>Ecdysozoa</taxon>
        <taxon>Arthropoda</taxon>
        <taxon>Crustacea</taxon>
        <taxon>Multicrustacea</taxon>
        <taxon>Malacostraca</taxon>
        <taxon>Eumalacostraca</taxon>
        <taxon>Eucarida</taxon>
        <taxon>Decapoda</taxon>
        <taxon>Pleocyemata</taxon>
        <taxon>Astacidea</taxon>
        <taxon>Nephropoidea</taxon>
        <taxon>Nephropidae</taxon>
        <taxon>Homarus</taxon>
    </lineage>
</organism>
<comment type="subcellular location">
    <subcellularLocation>
        <location evidence="1">Secreted</location>
    </subcellularLocation>
</comment>
<comment type="caution">
    <text evidence="8">Lacks conserved residue(s) required for the propagation of feature annotation.</text>
</comment>
<dbReference type="SUPFAM" id="SSF57184">
    <property type="entry name" value="Growth factor receptor domain"/>
    <property type="match status" value="1"/>
</dbReference>
<dbReference type="InterPro" id="IPR052080">
    <property type="entry name" value="vWF_C/EGF_Fibrillin"/>
</dbReference>
<evidence type="ECO:0000256" key="5">
    <source>
        <dbReference type="ARBA" id="ARBA00022737"/>
    </source>
</evidence>
<keyword evidence="7" id="KW-0325">Glycoprotein</keyword>
<evidence type="ECO:0000256" key="2">
    <source>
        <dbReference type="ARBA" id="ARBA00022525"/>
    </source>
</evidence>
<dbReference type="Pfam" id="PF14670">
    <property type="entry name" value="FXa_inhibition"/>
    <property type="match status" value="1"/>
</dbReference>
<dbReference type="CDD" id="cd00054">
    <property type="entry name" value="EGF_CA"/>
    <property type="match status" value="1"/>
</dbReference>
<evidence type="ECO:0000256" key="4">
    <source>
        <dbReference type="ARBA" id="ARBA00022729"/>
    </source>
</evidence>
<dbReference type="PANTHER" id="PTHR47333">
    <property type="entry name" value="VON WILLEBRAND FACTOR C AND EGF DOMAIN-CONTAINING PROTEIN"/>
    <property type="match status" value="1"/>
</dbReference>
<dbReference type="AlphaFoldDB" id="A0A8J5JX99"/>
<dbReference type="PANTHER" id="PTHR47333:SF4">
    <property type="entry name" value="EGF-LIKE DOMAIN-CONTAINING PROTEIN"/>
    <property type="match status" value="1"/>
</dbReference>
<feature type="non-terminal residue" evidence="10">
    <location>
        <position position="125"/>
    </location>
</feature>
<dbReference type="InterPro" id="IPR009030">
    <property type="entry name" value="Growth_fac_rcpt_cys_sf"/>
</dbReference>
<dbReference type="FunFam" id="2.10.25.10:FF:000005">
    <property type="entry name" value="Fibrillin 2"/>
    <property type="match status" value="1"/>
</dbReference>
<evidence type="ECO:0000256" key="3">
    <source>
        <dbReference type="ARBA" id="ARBA00022536"/>
    </source>
</evidence>
<dbReference type="InterPro" id="IPR000152">
    <property type="entry name" value="EGF-type_Asp/Asn_hydroxyl_site"/>
</dbReference>
<evidence type="ECO:0000256" key="6">
    <source>
        <dbReference type="ARBA" id="ARBA00023157"/>
    </source>
</evidence>
<dbReference type="InterPro" id="IPR049883">
    <property type="entry name" value="NOTCH1_EGF-like"/>
</dbReference>
<dbReference type="InterPro" id="IPR000742">
    <property type="entry name" value="EGF"/>
</dbReference>
<proteinExistence type="predicted"/>
<dbReference type="PROSITE" id="PS00010">
    <property type="entry name" value="ASX_HYDROXYL"/>
    <property type="match status" value="2"/>
</dbReference>
<reference evidence="10" key="1">
    <citation type="journal article" date="2021" name="Sci. Adv.">
        <title>The American lobster genome reveals insights on longevity, neural, and immune adaptations.</title>
        <authorList>
            <person name="Polinski J.M."/>
            <person name="Zimin A.V."/>
            <person name="Clark K.F."/>
            <person name="Kohn A.B."/>
            <person name="Sadowski N."/>
            <person name="Timp W."/>
            <person name="Ptitsyn A."/>
            <person name="Khanna P."/>
            <person name="Romanova D.Y."/>
            <person name="Williams P."/>
            <person name="Greenwood S.J."/>
            <person name="Moroz L.L."/>
            <person name="Walt D.R."/>
            <person name="Bodnar A.G."/>
        </authorList>
    </citation>
    <scope>NUCLEOTIDE SEQUENCE</scope>
    <source>
        <strain evidence="10">GMGI-L3</strain>
    </source>
</reference>
<dbReference type="SMART" id="SM00179">
    <property type="entry name" value="EGF_CA"/>
    <property type="match status" value="2"/>
</dbReference>
<keyword evidence="3 8" id="KW-0245">EGF-like domain</keyword>
<evidence type="ECO:0000256" key="7">
    <source>
        <dbReference type="ARBA" id="ARBA00023180"/>
    </source>
</evidence>
<dbReference type="Pfam" id="PF07645">
    <property type="entry name" value="EGF_CA"/>
    <property type="match status" value="1"/>
</dbReference>
<comment type="caution">
    <text evidence="10">The sequence shown here is derived from an EMBL/GenBank/DDBJ whole genome shotgun (WGS) entry which is preliminary data.</text>
</comment>
<dbReference type="SMART" id="SM00181">
    <property type="entry name" value="EGF"/>
    <property type="match status" value="2"/>
</dbReference>
<dbReference type="PROSITE" id="PS50026">
    <property type="entry name" value="EGF_3"/>
    <property type="match status" value="1"/>
</dbReference>
<dbReference type="PROSITE" id="PS01186">
    <property type="entry name" value="EGF_2"/>
    <property type="match status" value="1"/>
</dbReference>
<protein>
    <submittedName>
        <fullName evidence="10">Hemicentin-2-like 4</fullName>
    </submittedName>
</protein>
<dbReference type="InterPro" id="IPR018097">
    <property type="entry name" value="EGF_Ca-bd_CS"/>
</dbReference>
<keyword evidence="4" id="KW-0732">Signal</keyword>
<dbReference type="Proteomes" id="UP000747542">
    <property type="component" value="Unassembled WGS sequence"/>
</dbReference>
<dbReference type="GO" id="GO:0005509">
    <property type="term" value="F:calcium ion binding"/>
    <property type="evidence" value="ECO:0007669"/>
    <property type="project" value="InterPro"/>
</dbReference>